<name>A0A242MUH7_CABSO</name>
<reference evidence="1 2" key="1">
    <citation type="submission" date="2017-03" db="EMBL/GenBank/DDBJ databases">
        <title>Genome analysis of strain PAMC 26577.</title>
        <authorList>
            <person name="Oh H.-M."/>
            <person name="Yang J.-A."/>
        </authorList>
    </citation>
    <scope>NUCLEOTIDE SEQUENCE [LARGE SCALE GENOMIC DNA]</scope>
    <source>
        <strain evidence="1 2">PAMC 26577</strain>
    </source>
</reference>
<protein>
    <submittedName>
        <fullName evidence="1">Uncharacterized protein</fullName>
    </submittedName>
</protein>
<dbReference type="EMBL" id="NBTZ01000053">
    <property type="protein sequence ID" value="OTP75090.1"/>
    <property type="molecule type" value="Genomic_DNA"/>
</dbReference>
<sequence length="49" mass="5415">MYSMRSASDCIRIAEWQDLQRTGAAFLLANNGFYIYRAEAAPVGCVNGI</sequence>
<gene>
    <name evidence="1" type="ORF">PAMC26577_14010</name>
</gene>
<evidence type="ECO:0000313" key="1">
    <source>
        <dbReference type="EMBL" id="OTP75090.1"/>
    </source>
</evidence>
<evidence type="ECO:0000313" key="2">
    <source>
        <dbReference type="Proteomes" id="UP000195221"/>
    </source>
</evidence>
<proteinExistence type="predicted"/>
<accession>A0A242MUH7</accession>
<dbReference type="Proteomes" id="UP000195221">
    <property type="component" value="Unassembled WGS sequence"/>
</dbReference>
<comment type="caution">
    <text evidence="1">The sequence shown here is derived from an EMBL/GenBank/DDBJ whole genome shotgun (WGS) entry which is preliminary data.</text>
</comment>
<dbReference type="AlphaFoldDB" id="A0A242MUH7"/>
<organism evidence="1 2">
    <name type="scientific">Caballeronia sordidicola</name>
    <name type="common">Burkholderia sordidicola</name>
    <dbReference type="NCBI Taxonomy" id="196367"/>
    <lineage>
        <taxon>Bacteria</taxon>
        <taxon>Pseudomonadati</taxon>
        <taxon>Pseudomonadota</taxon>
        <taxon>Betaproteobacteria</taxon>
        <taxon>Burkholderiales</taxon>
        <taxon>Burkholderiaceae</taxon>
        <taxon>Caballeronia</taxon>
    </lineage>
</organism>